<dbReference type="EMBL" id="JACGWZ010000001">
    <property type="protein sequence ID" value="MBA8824180.1"/>
    <property type="molecule type" value="Genomic_DNA"/>
</dbReference>
<feature type="domain" description="Potassium/proton antiporter subunit KhtT-like N-terminal" evidence="1">
    <location>
        <begin position="1"/>
        <end position="69"/>
    </location>
</feature>
<reference evidence="2 3" key="1">
    <citation type="submission" date="2020-07" db="EMBL/GenBank/DDBJ databases">
        <title>Sequencing the genomes of 1000 actinobacteria strains.</title>
        <authorList>
            <person name="Klenk H.-P."/>
        </authorList>
    </citation>
    <scope>NUCLEOTIDE SEQUENCE [LARGE SCALE GENOMIC DNA]</scope>
    <source>
        <strain evidence="2 3">DSM 45975</strain>
    </source>
</reference>
<evidence type="ECO:0000313" key="3">
    <source>
        <dbReference type="Proteomes" id="UP000569329"/>
    </source>
</evidence>
<dbReference type="InterPro" id="IPR058776">
    <property type="entry name" value="KhtT-like_N"/>
</dbReference>
<evidence type="ECO:0000313" key="2">
    <source>
        <dbReference type="EMBL" id="MBA8824180.1"/>
    </source>
</evidence>
<keyword evidence="3" id="KW-1185">Reference proteome</keyword>
<organism evidence="2 3">
    <name type="scientific">Halosaccharopolyspora lacisalsi</name>
    <dbReference type="NCBI Taxonomy" id="1000566"/>
    <lineage>
        <taxon>Bacteria</taxon>
        <taxon>Bacillati</taxon>
        <taxon>Actinomycetota</taxon>
        <taxon>Actinomycetes</taxon>
        <taxon>Pseudonocardiales</taxon>
        <taxon>Pseudonocardiaceae</taxon>
        <taxon>Halosaccharopolyspora</taxon>
    </lineage>
</organism>
<dbReference type="Pfam" id="PF25991">
    <property type="entry name" value="KhtT_N"/>
    <property type="match status" value="1"/>
</dbReference>
<dbReference type="Proteomes" id="UP000569329">
    <property type="component" value="Unassembled WGS sequence"/>
</dbReference>
<evidence type="ECO:0000259" key="1">
    <source>
        <dbReference type="Pfam" id="PF25991"/>
    </source>
</evidence>
<dbReference type="RefSeq" id="WP_182543320.1">
    <property type="nucleotide sequence ID" value="NZ_JACGWZ010000001.1"/>
</dbReference>
<comment type="caution">
    <text evidence="2">The sequence shown here is derived from an EMBL/GenBank/DDBJ whole genome shotgun (WGS) entry which is preliminary data.</text>
</comment>
<accession>A0A839DTB3</accession>
<name>A0A839DTB3_9PSEU</name>
<gene>
    <name evidence="2" type="ORF">FHX42_001509</name>
</gene>
<dbReference type="AlphaFoldDB" id="A0A839DTB3"/>
<proteinExistence type="predicted"/>
<sequence>MDVAAELLPGRGVVHEFVTDEGAGVSVHAARDGTFELYTRCEDDRDTYRWRLRLTGGEAQTVATIFTARR</sequence>
<protein>
    <submittedName>
        <fullName evidence="2">K+/H+ antiporter YhaU regulatory subunit KhtT</fullName>
    </submittedName>
</protein>